<keyword evidence="2" id="KW-1185">Reference proteome</keyword>
<reference evidence="1" key="1">
    <citation type="submission" date="2024-12" db="EMBL/GenBank/DDBJ databases">
        <title>Comparative genomics and development of molecular markers within Purpureocillium lilacinum and among Purpureocillium species.</title>
        <authorList>
            <person name="Yeh Z.-Y."/>
            <person name="Ni N.-T."/>
            <person name="Lo P.-H."/>
            <person name="Mushyakhwo K."/>
            <person name="Lin C.-F."/>
            <person name="Nai Y.-S."/>
        </authorList>
    </citation>
    <scope>NUCLEOTIDE SEQUENCE</scope>
    <source>
        <strain evidence="1">NCHU-NPUST-175</strain>
    </source>
</reference>
<proteinExistence type="predicted"/>
<comment type="caution">
    <text evidence="1">The sequence shown here is derived from an EMBL/GenBank/DDBJ whole genome shotgun (WGS) entry which is preliminary data.</text>
</comment>
<evidence type="ECO:0000313" key="1">
    <source>
        <dbReference type="EMBL" id="KAL3959446.1"/>
    </source>
</evidence>
<dbReference type="EMBL" id="JBGNUJ010000004">
    <property type="protein sequence ID" value="KAL3959446.1"/>
    <property type="molecule type" value="Genomic_DNA"/>
</dbReference>
<dbReference type="Proteomes" id="UP001638806">
    <property type="component" value="Unassembled WGS sequence"/>
</dbReference>
<organism evidence="1 2">
    <name type="scientific">Purpureocillium lilacinum</name>
    <name type="common">Paecilomyces lilacinus</name>
    <dbReference type="NCBI Taxonomy" id="33203"/>
    <lineage>
        <taxon>Eukaryota</taxon>
        <taxon>Fungi</taxon>
        <taxon>Dikarya</taxon>
        <taxon>Ascomycota</taxon>
        <taxon>Pezizomycotina</taxon>
        <taxon>Sordariomycetes</taxon>
        <taxon>Hypocreomycetidae</taxon>
        <taxon>Hypocreales</taxon>
        <taxon>Ophiocordycipitaceae</taxon>
        <taxon>Purpureocillium</taxon>
    </lineage>
</organism>
<evidence type="ECO:0000313" key="2">
    <source>
        <dbReference type="Proteomes" id="UP001638806"/>
    </source>
</evidence>
<name>A0ACC4DSV1_PURLI</name>
<sequence length="251" mass="27950">MKLSTLFAYATVAIAGTEAWSFTVWTEKDQKGKQRHYHSSLGDNDCYNFDDSITSKGRWVIRILQLCLDPLLRLNPQRHRLSGQEAGVRHSRRQGLLVADKVGQKQQQGRAENEELQDSGLQAYSCHWRVRDIVWTRPSASSPLTSPGAVMVPGNGTNWPLSMDVRAPRLHCPQRSSSIGCNGEPAVGHLTSWFQVTRHGYTRVATTALASSETFFATVAQNASPKGSGTRRLSKLRAERREVRKTSCAKT</sequence>
<accession>A0ACC4DSV1</accession>
<protein>
    <submittedName>
        <fullName evidence="1">Uncharacterized protein</fullName>
    </submittedName>
</protein>
<gene>
    <name evidence="1" type="ORF">ACCO45_004563</name>
</gene>